<reference evidence="4 5" key="1">
    <citation type="submission" date="2019-10" db="EMBL/GenBank/DDBJ databases">
        <title>Genome sequence of Phaeocystidibacter marisrubri JCM30614 (type strain).</title>
        <authorList>
            <person name="Bowman J.P."/>
        </authorList>
    </citation>
    <scope>NUCLEOTIDE SEQUENCE [LARGE SCALE GENOMIC DNA]</scope>
    <source>
        <strain evidence="4 5">JCM 30614</strain>
    </source>
</reference>
<comment type="similarity">
    <text evidence="3">Belongs to the arginase family.</text>
</comment>
<dbReference type="RefSeq" id="WP_151691429.1">
    <property type="nucleotide sequence ID" value="NZ_BMGX01000002.1"/>
</dbReference>
<evidence type="ECO:0000313" key="5">
    <source>
        <dbReference type="Proteomes" id="UP000484164"/>
    </source>
</evidence>
<protein>
    <submittedName>
        <fullName evidence="4">Formimidoylglutamase</fullName>
    </submittedName>
</protein>
<evidence type="ECO:0000256" key="3">
    <source>
        <dbReference type="PROSITE-ProRule" id="PRU00742"/>
    </source>
</evidence>
<dbReference type="AlphaFoldDB" id="A0A6L3ZGA9"/>
<evidence type="ECO:0000313" key="4">
    <source>
        <dbReference type="EMBL" id="KAB2816857.1"/>
    </source>
</evidence>
<dbReference type="GO" id="GO:0008783">
    <property type="term" value="F:agmatinase activity"/>
    <property type="evidence" value="ECO:0007669"/>
    <property type="project" value="TreeGrafter"/>
</dbReference>
<proteinExistence type="inferred from homology"/>
<gene>
    <name evidence="4" type="ORF">F8C82_00220</name>
</gene>
<keyword evidence="5" id="KW-1185">Reference proteome</keyword>
<dbReference type="PROSITE" id="PS51409">
    <property type="entry name" value="ARGINASE_2"/>
    <property type="match status" value="1"/>
</dbReference>
<dbReference type="PANTHER" id="PTHR11358">
    <property type="entry name" value="ARGINASE/AGMATINASE"/>
    <property type="match status" value="1"/>
</dbReference>
<dbReference type="CDD" id="cd09988">
    <property type="entry name" value="Formimidoylglutamase"/>
    <property type="match status" value="1"/>
</dbReference>
<organism evidence="4 5">
    <name type="scientific">Phaeocystidibacter marisrubri</name>
    <dbReference type="NCBI Taxonomy" id="1577780"/>
    <lineage>
        <taxon>Bacteria</taxon>
        <taxon>Pseudomonadati</taxon>
        <taxon>Bacteroidota</taxon>
        <taxon>Flavobacteriia</taxon>
        <taxon>Flavobacteriales</taxon>
        <taxon>Phaeocystidibacteraceae</taxon>
        <taxon>Phaeocystidibacter</taxon>
    </lineage>
</organism>
<dbReference type="Pfam" id="PF00491">
    <property type="entry name" value="Arginase"/>
    <property type="match status" value="1"/>
</dbReference>
<dbReference type="Proteomes" id="UP000484164">
    <property type="component" value="Unassembled WGS sequence"/>
</dbReference>
<dbReference type="GO" id="GO:0046872">
    <property type="term" value="F:metal ion binding"/>
    <property type="evidence" value="ECO:0007669"/>
    <property type="project" value="UniProtKB-KW"/>
</dbReference>
<dbReference type="OrthoDB" id="931936at2"/>
<keyword evidence="1" id="KW-0479">Metal-binding</keyword>
<dbReference type="InterPro" id="IPR023696">
    <property type="entry name" value="Ureohydrolase_dom_sf"/>
</dbReference>
<sequence>MLNDILSPIPDHIVQSASELHPGALGKRLHLHLEVEGIPDLENIRIALVGIQEDRGSKFNRGSAEGPDAIRPYLYQLFFGHWGFEAADLGNIYRGETLEDSVAAVRIVVEELRRSDVIPVLIGGSQDLTYAAYRAYDKLEQTVNLVSIDNRFDLGQHQETFNSGNYLSHIVLNKPYNLFNYSNLGYQTYFIPPEEIDLMERMHFETHRIGKLRADMSEVEPVVRDADLVSFDIGAIRQGDSPACNHVSPNGFSGEEACIISRYSGLSDKVSCFGIFEFNPSQDIHGMSAHLMAQMIWYFIEGVQQRRGDYPFASKKEYTKFTVLIDEGDLELIFYKSPLSERWWIEVPIQQAQHMRHALIPCNAKDYELALDGHIPDRWWKAQQKSV</sequence>
<keyword evidence="2" id="KW-0378">Hydrolase</keyword>
<evidence type="ECO:0000256" key="2">
    <source>
        <dbReference type="ARBA" id="ARBA00022801"/>
    </source>
</evidence>
<dbReference type="SUPFAM" id="SSF52768">
    <property type="entry name" value="Arginase/deacetylase"/>
    <property type="match status" value="1"/>
</dbReference>
<dbReference type="InterPro" id="IPR006035">
    <property type="entry name" value="Ureohydrolase"/>
</dbReference>
<dbReference type="PANTHER" id="PTHR11358:SF26">
    <property type="entry name" value="GUANIDINO ACID HYDROLASE, MITOCHONDRIAL"/>
    <property type="match status" value="1"/>
</dbReference>
<comment type="caution">
    <text evidence="4">The sequence shown here is derived from an EMBL/GenBank/DDBJ whole genome shotgun (WGS) entry which is preliminary data.</text>
</comment>
<dbReference type="EMBL" id="WBVQ01000001">
    <property type="protein sequence ID" value="KAB2816857.1"/>
    <property type="molecule type" value="Genomic_DNA"/>
</dbReference>
<dbReference type="Gene3D" id="3.40.800.10">
    <property type="entry name" value="Ureohydrolase domain"/>
    <property type="match status" value="1"/>
</dbReference>
<evidence type="ECO:0000256" key="1">
    <source>
        <dbReference type="ARBA" id="ARBA00022723"/>
    </source>
</evidence>
<dbReference type="GO" id="GO:0033389">
    <property type="term" value="P:putrescine biosynthetic process from arginine, via agmatine"/>
    <property type="evidence" value="ECO:0007669"/>
    <property type="project" value="TreeGrafter"/>
</dbReference>
<name>A0A6L3ZGA9_9FLAO</name>
<accession>A0A6L3ZGA9</accession>